<dbReference type="Proteomes" id="UP000001292">
    <property type="component" value="Unassembled WGS sequence"/>
</dbReference>
<evidence type="ECO:0000313" key="9">
    <source>
        <dbReference type="EMBL" id="EDW46946.1"/>
    </source>
</evidence>
<keyword evidence="5" id="KW-0325">Glycoprotein</keyword>
<evidence type="ECO:0000256" key="2">
    <source>
        <dbReference type="ARBA" id="ARBA00008061"/>
    </source>
</evidence>
<gene>
    <name evidence="9" type="primary">Dsec\GM21039</name>
    <name evidence="9" type="ORF">Dsec_GM21039</name>
</gene>
<protein>
    <recommendedName>
        <fullName evidence="3">alpha-glucosidase</fullName>
        <ecNumber evidence="3">3.2.1.20</ecNumber>
    </recommendedName>
</protein>
<keyword evidence="4 7" id="KW-0732">Signal</keyword>
<keyword evidence="6" id="KW-0326">Glycosidase</keyword>
<feature type="signal peptide" evidence="7">
    <location>
        <begin position="1"/>
        <end position="19"/>
    </location>
</feature>
<evidence type="ECO:0000256" key="4">
    <source>
        <dbReference type="ARBA" id="ARBA00022729"/>
    </source>
</evidence>
<dbReference type="EC" id="3.2.1.20" evidence="3"/>
<evidence type="ECO:0000256" key="6">
    <source>
        <dbReference type="ARBA" id="ARBA00023295"/>
    </source>
</evidence>
<dbReference type="GO" id="GO:0004558">
    <property type="term" value="F:alpha-1,4-glucosidase activity"/>
    <property type="evidence" value="ECO:0007669"/>
    <property type="project" value="UniProtKB-EC"/>
</dbReference>
<dbReference type="InterPro" id="IPR045857">
    <property type="entry name" value="O16G_dom_2"/>
</dbReference>
<evidence type="ECO:0000256" key="1">
    <source>
        <dbReference type="ARBA" id="ARBA00001657"/>
    </source>
</evidence>
<dbReference type="STRING" id="7238.B4HRY3"/>
<dbReference type="PANTHER" id="PTHR10357:SF234">
    <property type="entry name" value="MALTASE A2-RELATED"/>
    <property type="match status" value="1"/>
</dbReference>
<evidence type="ECO:0000256" key="3">
    <source>
        <dbReference type="ARBA" id="ARBA00012741"/>
    </source>
</evidence>
<dbReference type="Pfam" id="PF00128">
    <property type="entry name" value="Alpha-amylase"/>
    <property type="match status" value="1"/>
</dbReference>
<dbReference type="Gene3D" id="3.20.20.80">
    <property type="entry name" value="Glycosidases"/>
    <property type="match status" value="1"/>
</dbReference>
<dbReference type="AlphaFoldDB" id="B4HRY3"/>
<keyword evidence="6" id="KW-0378">Hydrolase</keyword>
<dbReference type="SMART" id="SM00642">
    <property type="entry name" value="Aamy"/>
    <property type="match status" value="1"/>
</dbReference>
<dbReference type="PhylomeDB" id="B4HRY3"/>
<dbReference type="GO" id="GO:0005975">
    <property type="term" value="P:carbohydrate metabolic process"/>
    <property type="evidence" value="ECO:0007669"/>
    <property type="project" value="InterPro"/>
</dbReference>
<reference evidence="9 10" key="1">
    <citation type="journal article" date="2007" name="Nature">
        <title>Evolution of genes and genomes on the Drosophila phylogeny.</title>
        <authorList>
            <consortium name="Drosophila 12 Genomes Consortium"/>
            <person name="Clark A.G."/>
            <person name="Eisen M.B."/>
            <person name="Smith D.R."/>
            <person name="Bergman C.M."/>
            <person name="Oliver B."/>
            <person name="Markow T.A."/>
            <person name="Kaufman T.C."/>
            <person name="Kellis M."/>
            <person name="Gelbart W."/>
            <person name="Iyer V.N."/>
            <person name="Pollard D.A."/>
            <person name="Sackton T.B."/>
            <person name="Larracuente A.M."/>
            <person name="Singh N.D."/>
            <person name="Abad J.P."/>
            <person name="Abt D.N."/>
            <person name="Adryan B."/>
            <person name="Aguade M."/>
            <person name="Akashi H."/>
            <person name="Anderson W.W."/>
            <person name="Aquadro C.F."/>
            <person name="Ardell D.H."/>
            <person name="Arguello R."/>
            <person name="Artieri C.G."/>
            <person name="Barbash D.A."/>
            <person name="Barker D."/>
            <person name="Barsanti P."/>
            <person name="Batterham P."/>
            <person name="Batzoglou S."/>
            <person name="Begun D."/>
            <person name="Bhutkar A."/>
            <person name="Blanco E."/>
            <person name="Bosak S.A."/>
            <person name="Bradley R.K."/>
            <person name="Brand A.D."/>
            <person name="Brent M.R."/>
            <person name="Brooks A.N."/>
            <person name="Brown R.H."/>
            <person name="Butlin R.K."/>
            <person name="Caggese C."/>
            <person name="Calvi B.R."/>
            <person name="Bernardo de Carvalho A."/>
            <person name="Caspi A."/>
            <person name="Castrezana S."/>
            <person name="Celniker S.E."/>
            <person name="Chang J.L."/>
            <person name="Chapple C."/>
            <person name="Chatterji S."/>
            <person name="Chinwalla A."/>
            <person name="Civetta A."/>
            <person name="Clifton S.W."/>
            <person name="Comeron J.M."/>
            <person name="Costello J.C."/>
            <person name="Coyne J.A."/>
            <person name="Daub J."/>
            <person name="David R.G."/>
            <person name="Delcher A.L."/>
            <person name="Delehaunty K."/>
            <person name="Do C.B."/>
            <person name="Ebling H."/>
            <person name="Edwards K."/>
            <person name="Eickbush T."/>
            <person name="Evans J.D."/>
            <person name="Filipski A."/>
            <person name="Findeiss S."/>
            <person name="Freyhult E."/>
            <person name="Fulton L."/>
            <person name="Fulton R."/>
            <person name="Garcia A.C."/>
            <person name="Gardiner A."/>
            <person name="Garfield D.A."/>
            <person name="Garvin B.E."/>
            <person name="Gibson G."/>
            <person name="Gilbert D."/>
            <person name="Gnerre S."/>
            <person name="Godfrey J."/>
            <person name="Good R."/>
            <person name="Gotea V."/>
            <person name="Gravely B."/>
            <person name="Greenberg A.J."/>
            <person name="Griffiths-Jones S."/>
            <person name="Gross S."/>
            <person name="Guigo R."/>
            <person name="Gustafson E.A."/>
            <person name="Haerty W."/>
            <person name="Hahn M.W."/>
            <person name="Halligan D.L."/>
            <person name="Halpern A.L."/>
            <person name="Halter G.M."/>
            <person name="Han M.V."/>
            <person name="Heger A."/>
            <person name="Hillier L."/>
            <person name="Hinrichs A.S."/>
            <person name="Holmes I."/>
            <person name="Hoskins R.A."/>
            <person name="Hubisz M.J."/>
            <person name="Hultmark D."/>
            <person name="Huntley M.A."/>
            <person name="Jaffe D.B."/>
            <person name="Jagadeeshan S."/>
            <person name="Jeck W.R."/>
            <person name="Johnson J."/>
            <person name="Jones C.D."/>
            <person name="Jordan W.C."/>
            <person name="Karpen G.H."/>
            <person name="Kataoka E."/>
            <person name="Keightley P.D."/>
            <person name="Kheradpour P."/>
            <person name="Kirkness E.F."/>
            <person name="Koerich L.B."/>
            <person name="Kristiansen K."/>
            <person name="Kudrna D."/>
            <person name="Kulathinal R.J."/>
            <person name="Kumar S."/>
            <person name="Kwok R."/>
            <person name="Lander E."/>
            <person name="Langley C.H."/>
            <person name="Lapoint R."/>
            <person name="Lazzaro B.P."/>
            <person name="Lee S.J."/>
            <person name="Levesque L."/>
            <person name="Li R."/>
            <person name="Lin C.F."/>
            <person name="Lin M.F."/>
            <person name="Lindblad-Toh K."/>
            <person name="Llopart A."/>
            <person name="Long M."/>
            <person name="Low L."/>
            <person name="Lozovsky E."/>
            <person name="Lu J."/>
            <person name="Luo M."/>
            <person name="Machado C.A."/>
            <person name="Makalowski W."/>
            <person name="Marzo M."/>
            <person name="Matsuda M."/>
            <person name="Matzkin L."/>
            <person name="McAllister B."/>
            <person name="McBride C.S."/>
            <person name="McKernan B."/>
            <person name="McKernan K."/>
            <person name="Mendez-Lago M."/>
            <person name="Minx P."/>
            <person name="Mollenhauer M.U."/>
            <person name="Montooth K."/>
            <person name="Mount S.M."/>
            <person name="Mu X."/>
            <person name="Myers E."/>
            <person name="Negre B."/>
            <person name="Newfeld S."/>
            <person name="Nielsen R."/>
            <person name="Noor M.A."/>
            <person name="O'Grady P."/>
            <person name="Pachter L."/>
            <person name="Papaceit M."/>
            <person name="Parisi M.J."/>
            <person name="Parisi M."/>
            <person name="Parts L."/>
            <person name="Pedersen J.S."/>
            <person name="Pesole G."/>
            <person name="Phillippy A.M."/>
            <person name="Ponting C.P."/>
            <person name="Pop M."/>
            <person name="Porcelli D."/>
            <person name="Powell J.R."/>
            <person name="Prohaska S."/>
            <person name="Pruitt K."/>
            <person name="Puig M."/>
            <person name="Quesneville H."/>
            <person name="Ram K.R."/>
            <person name="Rand D."/>
            <person name="Rasmussen M.D."/>
            <person name="Reed L.K."/>
            <person name="Reenan R."/>
            <person name="Reily A."/>
            <person name="Remington K.A."/>
            <person name="Rieger T.T."/>
            <person name="Ritchie M.G."/>
            <person name="Robin C."/>
            <person name="Rogers Y.H."/>
            <person name="Rohde C."/>
            <person name="Rozas J."/>
            <person name="Rubenfield M.J."/>
            <person name="Ruiz A."/>
            <person name="Russo S."/>
            <person name="Salzberg S.L."/>
            <person name="Sanchez-Gracia A."/>
            <person name="Saranga D.J."/>
            <person name="Sato H."/>
            <person name="Schaeffer S.W."/>
            <person name="Schatz M.C."/>
            <person name="Schlenke T."/>
            <person name="Schwartz R."/>
            <person name="Segarra C."/>
            <person name="Singh R.S."/>
            <person name="Sirot L."/>
            <person name="Sirota M."/>
            <person name="Sisneros N.B."/>
            <person name="Smith C.D."/>
            <person name="Smith T.F."/>
            <person name="Spieth J."/>
            <person name="Stage D.E."/>
            <person name="Stark A."/>
            <person name="Stephan W."/>
            <person name="Strausberg R.L."/>
            <person name="Strempel S."/>
            <person name="Sturgill D."/>
            <person name="Sutton G."/>
            <person name="Sutton G.G."/>
            <person name="Tao W."/>
            <person name="Teichmann S."/>
            <person name="Tobari Y.N."/>
            <person name="Tomimura Y."/>
            <person name="Tsolas J.M."/>
            <person name="Valente V.L."/>
            <person name="Venter E."/>
            <person name="Venter J.C."/>
            <person name="Vicario S."/>
            <person name="Vieira F.G."/>
            <person name="Vilella A.J."/>
            <person name="Villasante A."/>
            <person name="Walenz B."/>
            <person name="Wang J."/>
            <person name="Wasserman M."/>
            <person name="Watts T."/>
            <person name="Wilson D."/>
            <person name="Wilson R.K."/>
            <person name="Wing R.A."/>
            <person name="Wolfner M.F."/>
            <person name="Wong A."/>
            <person name="Wong G.K."/>
            <person name="Wu C.I."/>
            <person name="Wu G."/>
            <person name="Yamamoto D."/>
            <person name="Yang H.P."/>
            <person name="Yang S.P."/>
            <person name="Yorke J.A."/>
            <person name="Yoshida K."/>
            <person name="Zdobnov E."/>
            <person name="Zhang P."/>
            <person name="Zhang Y."/>
            <person name="Zimin A.V."/>
            <person name="Baldwin J."/>
            <person name="Abdouelleil A."/>
            <person name="Abdulkadir J."/>
            <person name="Abebe A."/>
            <person name="Abera B."/>
            <person name="Abreu J."/>
            <person name="Acer S.C."/>
            <person name="Aftuck L."/>
            <person name="Alexander A."/>
            <person name="An P."/>
            <person name="Anderson E."/>
            <person name="Anderson S."/>
            <person name="Arachi H."/>
            <person name="Azer M."/>
            <person name="Bachantsang P."/>
            <person name="Barry A."/>
            <person name="Bayul T."/>
            <person name="Berlin A."/>
            <person name="Bessette D."/>
            <person name="Bloom T."/>
            <person name="Blye J."/>
            <person name="Boguslavskiy L."/>
            <person name="Bonnet C."/>
            <person name="Boukhgalter B."/>
            <person name="Bourzgui I."/>
            <person name="Brown A."/>
            <person name="Cahill P."/>
            <person name="Channer S."/>
            <person name="Cheshatsang Y."/>
            <person name="Chuda L."/>
            <person name="Citroen M."/>
            <person name="Collymore A."/>
            <person name="Cooke P."/>
            <person name="Costello M."/>
            <person name="D'Aco K."/>
            <person name="Daza R."/>
            <person name="De Haan G."/>
            <person name="DeGray S."/>
            <person name="DeMaso C."/>
            <person name="Dhargay N."/>
            <person name="Dooley K."/>
            <person name="Dooley E."/>
            <person name="Doricent M."/>
            <person name="Dorje P."/>
            <person name="Dorjee K."/>
            <person name="Dupes A."/>
            <person name="Elong R."/>
            <person name="Falk J."/>
            <person name="Farina A."/>
            <person name="Faro S."/>
            <person name="Ferguson D."/>
            <person name="Fisher S."/>
            <person name="Foley C.D."/>
            <person name="Franke A."/>
            <person name="Friedrich D."/>
            <person name="Gadbois L."/>
            <person name="Gearin G."/>
            <person name="Gearin C.R."/>
            <person name="Giannoukos G."/>
            <person name="Goode T."/>
            <person name="Graham J."/>
            <person name="Grandbois E."/>
            <person name="Grewal S."/>
            <person name="Gyaltsen K."/>
            <person name="Hafez N."/>
            <person name="Hagos B."/>
            <person name="Hall J."/>
            <person name="Henson C."/>
            <person name="Hollinger A."/>
            <person name="Honan T."/>
            <person name="Huard M.D."/>
            <person name="Hughes L."/>
            <person name="Hurhula B."/>
            <person name="Husby M.E."/>
            <person name="Kamat A."/>
            <person name="Kanga B."/>
            <person name="Kashin S."/>
            <person name="Khazanovich D."/>
            <person name="Kisner P."/>
            <person name="Lance K."/>
            <person name="Lara M."/>
            <person name="Lee W."/>
            <person name="Lennon N."/>
            <person name="Letendre F."/>
            <person name="LeVine R."/>
            <person name="Lipovsky A."/>
            <person name="Liu X."/>
            <person name="Liu J."/>
            <person name="Liu S."/>
            <person name="Lokyitsang T."/>
            <person name="Lokyitsang Y."/>
            <person name="Lubonja R."/>
            <person name="Lui A."/>
            <person name="MacDonald P."/>
            <person name="Magnisalis V."/>
            <person name="Maru K."/>
            <person name="Matthews C."/>
            <person name="McCusker W."/>
            <person name="McDonough S."/>
            <person name="Mehta T."/>
            <person name="Meldrim J."/>
            <person name="Meneus L."/>
            <person name="Mihai O."/>
            <person name="Mihalev A."/>
            <person name="Mihova T."/>
            <person name="Mittelman R."/>
            <person name="Mlenga V."/>
            <person name="Montmayeur A."/>
            <person name="Mulrain L."/>
            <person name="Navidi A."/>
            <person name="Naylor J."/>
            <person name="Negash T."/>
            <person name="Nguyen T."/>
            <person name="Nguyen N."/>
            <person name="Nicol R."/>
            <person name="Norbu C."/>
            <person name="Norbu N."/>
            <person name="Novod N."/>
            <person name="O'Neill B."/>
            <person name="Osman S."/>
            <person name="Markiewicz E."/>
            <person name="Oyono O.L."/>
            <person name="Patti C."/>
            <person name="Phunkhang P."/>
            <person name="Pierre F."/>
            <person name="Priest M."/>
            <person name="Raghuraman S."/>
            <person name="Rege F."/>
            <person name="Reyes R."/>
            <person name="Rise C."/>
            <person name="Rogov P."/>
            <person name="Ross K."/>
            <person name="Ryan E."/>
            <person name="Settipalli S."/>
            <person name="Shea T."/>
            <person name="Sherpa N."/>
            <person name="Shi L."/>
            <person name="Shih D."/>
            <person name="Sparrow T."/>
            <person name="Spaulding J."/>
            <person name="Stalker J."/>
            <person name="Stange-Thomann N."/>
            <person name="Stavropoulos S."/>
            <person name="Stone C."/>
            <person name="Strader C."/>
            <person name="Tesfaye S."/>
            <person name="Thomson T."/>
            <person name="Thoulutsang Y."/>
            <person name="Thoulutsang D."/>
            <person name="Topham K."/>
            <person name="Topping I."/>
            <person name="Tsamla T."/>
            <person name="Vassiliev H."/>
            <person name="Vo A."/>
            <person name="Wangchuk T."/>
            <person name="Wangdi T."/>
            <person name="Weiand M."/>
            <person name="Wilkinson J."/>
            <person name="Wilson A."/>
            <person name="Yadav S."/>
            <person name="Young G."/>
            <person name="Yu Q."/>
            <person name="Zembek L."/>
            <person name="Zhong D."/>
            <person name="Zimmer A."/>
            <person name="Zwirko Z."/>
            <person name="Jaffe D.B."/>
            <person name="Alvarez P."/>
            <person name="Brockman W."/>
            <person name="Butler J."/>
            <person name="Chin C."/>
            <person name="Gnerre S."/>
            <person name="Grabherr M."/>
            <person name="Kleber M."/>
            <person name="Mauceli E."/>
            <person name="MacCallum I."/>
        </authorList>
    </citation>
    <scope>NUCLEOTIDE SEQUENCE [LARGE SCALE GENOMIC DNA]</scope>
    <source>
        <strain evidence="10">Rob3c / Tucson 14021-0248.25</strain>
    </source>
</reference>
<dbReference type="SMR" id="B4HRY3"/>
<comment type="catalytic activity">
    <reaction evidence="1">
        <text>Hydrolysis of terminal, non-reducing (1-&gt;4)-linked alpha-D-glucose residues with release of alpha-D-glucose.</text>
        <dbReference type="EC" id="3.2.1.20"/>
    </reaction>
</comment>
<accession>B4HRY3</accession>
<evidence type="ECO:0000256" key="5">
    <source>
        <dbReference type="ARBA" id="ARBA00023180"/>
    </source>
</evidence>
<dbReference type="InterPro" id="IPR006047">
    <property type="entry name" value="GH13_cat_dom"/>
</dbReference>
<organism evidence="10">
    <name type="scientific">Drosophila sechellia</name>
    <name type="common">Fruit fly</name>
    <dbReference type="NCBI Taxonomy" id="7238"/>
    <lineage>
        <taxon>Eukaryota</taxon>
        <taxon>Metazoa</taxon>
        <taxon>Ecdysozoa</taxon>
        <taxon>Arthropoda</taxon>
        <taxon>Hexapoda</taxon>
        <taxon>Insecta</taxon>
        <taxon>Pterygota</taxon>
        <taxon>Neoptera</taxon>
        <taxon>Endopterygota</taxon>
        <taxon>Diptera</taxon>
        <taxon>Brachycera</taxon>
        <taxon>Muscomorpha</taxon>
        <taxon>Ephydroidea</taxon>
        <taxon>Drosophilidae</taxon>
        <taxon>Drosophila</taxon>
        <taxon>Sophophora</taxon>
    </lineage>
</organism>
<dbReference type="FunFam" id="3.90.400.10:FF:000001">
    <property type="entry name" value="Maltase A3, isoform A"/>
    <property type="match status" value="1"/>
</dbReference>
<dbReference type="PANTHER" id="PTHR10357">
    <property type="entry name" value="ALPHA-AMYLASE FAMILY MEMBER"/>
    <property type="match status" value="1"/>
</dbReference>
<feature type="domain" description="Glycosyl hydrolase family 13 catalytic" evidence="8">
    <location>
        <begin position="41"/>
        <end position="406"/>
    </location>
</feature>
<name>B4HRY3_DROSE</name>
<keyword evidence="10" id="KW-1185">Reference proteome</keyword>
<proteinExistence type="inferred from homology"/>
<dbReference type="HOGENOM" id="CLU_006462_8_3_1"/>
<sequence>MELLSLLTLLLLAIASNEACQVQSSSSETTKDWWQTAQFYQIYPRSFKDSDGDGIGDLNGITSKLEYLKDLGVTAAWLSPIFKSPMVDFDYDISDFFDIQPEYGTLEDFRTLIKKAKELDLKIVLDFVPNHSSNESEWFLKSVKREKGYEDYYVWHDGKINSTTGKREPPTNWLQYFRGSAWEWNEVRQQFYLHQFAVQQPDLNYRNPLVVEQMKRVLRYWLNEGVSGFRSDALPPLFEVVPDGDGQFPDEVVSGATEDTEDRDYLTTTYIENQPETIDMFYGNRSTEGAHLPFKFNLITVMEQKGLSASNVQEVIDLWLKNIPAGRTPNWVLGNHDKRRAASRYGKEHMEGMNMLVMILPGVSVTYQGEEIGMTDGEISWEDTVDPWGCNSNPNIYEQYTRDPERTPFQWTGGTNAGFTNGSTTWLPLAADFILNDKC</sequence>
<comment type="similarity">
    <text evidence="2">Belongs to the glycosyl hydrolase 13 family.</text>
</comment>
<dbReference type="InterPro" id="IPR017853">
    <property type="entry name" value="GH"/>
</dbReference>
<feature type="chain" id="PRO_5002805963" description="alpha-glucosidase" evidence="7">
    <location>
        <begin position="20"/>
        <end position="439"/>
    </location>
</feature>
<evidence type="ECO:0000256" key="7">
    <source>
        <dbReference type="SAM" id="SignalP"/>
    </source>
</evidence>
<dbReference type="EMBL" id="CH480816">
    <property type="protein sequence ID" value="EDW46946.1"/>
    <property type="molecule type" value="Genomic_DNA"/>
</dbReference>
<dbReference type="Gene3D" id="3.90.400.10">
    <property type="entry name" value="Oligo-1,6-glucosidase, Domain 2"/>
    <property type="match status" value="1"/>
</dbReference>
<dbReference type="OMA" id="SGPRMHE"/>
<evidence type="ECO:0000259" key="8">
    <source>
        <dbReference type="SMART" id="SM00642"/>
    </source>
</evidence>
<evidence type="ECO:0000313" key="10">
    <source>
        <dbReference type="Proteomes" id="UP000001292"/>
    </source>
</evidence>
<dbReference type="SUPFAM" id="SSF51445">
    <property type="entry name" value="(Trans)glycosidases"/>
    <property type="match status" value="1"/>
</dbReference>